<gene>
    <name evidence="2" type="ORF">AK88_02018</name>
</gene>
<dbReference type="VEuPathDB" id="PlasmoDB:AK88_02018"/>
<feature type="compositionally biased region" description="Acidic residues" evidence="1">
    <location>
        <begin position="438"/>
        <end position="458"/>
    </location>
</feature>
<feature type="compositionally biased region" description="Basic and acidic residues" evidence="1">
    <location>
        <begin position="459"/>
        <end position="470"/>
    </location>
</feature>
<feature type="compositionally biased region" description="Basic and acidic residues" evidence="1">
    <location>
        <begin position="383"/>
        <end position="398"/>
    </location>
</feature>
<dbReference type="OrthoDB" id="387614at2759"/>
<sequence>EVEEEVEVEEEEVEEEVQEEEEVEEEEEEVEEEVEEEEEQVEEVELQEEEVQERAADELDEMEHSNAIKEDTNEEYALNAYSEKERSSRDEIAQGAEEHMQKTVMGSTTGEDVVDVAVNKMDEEADDEEDNVAYDDQVDELPADNLSTDELLMGGEAPGEEEDNPAGKDFLLLSGEIKKKNSESLLLVNKFMESLLKYDDFYNYAFNSLKNYYVEKRIDTNCSFLNKFEVNNGGENPVNLCTSEVMIGNVAIPYDTRDVGENSNRPTCEADKWGEDTEQNVVIGGVNKSDARAALDSEEIAVKDVAAFPGVADVEEVAAVEDAHMVKADVSEETPAAQLAQEAHDNEQNAELQRENSAEIEGKKKSPNNVDAEQGNKFVENTCEGKEQIGDDSDKERGGLVSMGKEDEEEGDTSSEGETGESESEDSASEDSGSGDSGSEDSESEDSESAGSECEDSESDRPVGKEHGKVETLAGESIVKNDEQSDEGTNDGSGEDSPEGQTNVDKDNRKLIGNAVGCDKIEEANSKSEEEGEKDTCRSEAAASKSDTGGSDSTSSEDSSEDSKGEDDEVKDEVEQNAQNKIDGTTMEGEKECKAGSKSESKSESGSESDSGRESGSESGSDSGSESGSESESESGSESQSSSEESS</sequence>
<feature type="region of interest" description="Disordered" evidence="1">
    <location>
        <begin position="1"/>
        <end position="109"/>
    </location>
</feature>
<feature type="compositionally biased region" description="Acidic residues" evidence="1">
    <location>
        <begin position="484"/>
        <end position="498"/>
    </location>
</feature>
<dbReference type="GeneID" id="24267332"/>
<name>A0A0D9QN80_PLAFR</name>
<feature type="region of interest" description="Disordered" evidence="1">
    <location>
        <begin position="333"/>
        <end position="647"/>
    </location>
</feature>
<organism evidence="2 3">
    <name type="scientific">Plasmodium fragile</name>
    <dbReference type="NCBI Taxonomy" id="5857"/>
    <lineage>
        <taxon>Eukaryota</taxon>
        <taxon>Sar</taxon>
        <taxon>Alveolata</taxon>
        <taxon>Apicomplexa</taxon>
        <taxon>Aconoidasida</taxon>
        <taxon>Haemosporida</taxon>
        <taxon>Plasmodiidae</taxon>
        <taxon>Plasmodium</taxon>
        <taxon>Plasmodium (Plasmodium)</taxon>
    </lineage>
</organism>
<feature type="compositionally biased region" description="Low complexity" evidence="1">
    <location>
        <begin position="544"/>
        <end position="557"/>
    </location>
</feature>
<feature type="compositionally biased region" description="Basic and acidic residues" evidence="1">
    <location>
        <begin position="52"/>
        <end position="71"/>
    </location>
</feature>
<dbReference type="OMA" id="EYKKEEH"/>
<feature type="region of interest" description="Disordered" evidence="1">
    <location>
        <begin position="138"/>
        <end position="166"/>
    </location>
</feature>
<evidence type="ECO:0000313" key="3">
    <source>
        <dbReference type="Proteomes" id="UP000054561"/>
    </source>
</evidence>
<evidence type="ECO:0000313" key="2">
    <source>
        <dbReference type="EMBL" id="KJP88237.1"/>
    </source>
</evidence>
<feature type="compositionally biased region" description="Low complexity" evidence="1">
    <location>
        <begin position="636"/>
        <end position="647"/>
    </location>
</feature>
<feature type="compositionally biased region" description="Acidic residues" evidence="1">
    <location>
        <begin position="406"/>
        <end position="429"/>
    </location>
</feature>
<feature type="compositionally biased region" description="Basic and acidic residues" evidence="1">
    <location>
        <begin position="588"/>
        <end position="616"/>
    </location>
</feature>
<feature type="compositionally biased region" description="Basic and acidic residues" evidence="1">
    <location>
        <begin position="82"/>
        <end position="101"/>
    </location>
</feature>
<evidence type="ECO:0000256" key="1">
    <source>
        <dbReference type="SAM" id="MobiDB-lite"/>
    </source>
</evidence>
<reference evidence="2 3" key="1">
    <citation type="submission" date="2014-03" db="EMBL/GenBank/DDBJ databases">
        <title>The Genome Sequence of Plasmodium fragile nilgiri.</title>
        <authorList>
            <consortium name="The Broad Institute Genomics Platform"/>
            <consortium name="The Broad Institute Genome Sequencing Center for Infectious Disease"/>
            <person name="Neafsey D."/>
            <person name="Duraisingh M."/>
            <person name="Young S.K."/>
            <person name="Zeng Q."/>
            <person name="Gargeya S."/>
            <person name="Abouelleil A."/>
            <person name="Alvarado L."/>
            <person name="Chapman S.B."/>
            <person name="Gainer-Dewar J."/>
            <person name="Goldberg J."/>
            <person name="Griggs A."/>
            <person name="Gujja S."/>
            <person name="Hansen M."/>
            <person name="Howarth C."/>
            <person name="Imamovic A."/>
            <person name="Larimer J."/>
            <person name="Pearson M."/>
            <person name="Poon T.W."/>
            <person name="Priest M."/>
            <person name="Roberts A."/>
            <person name="Saif S."/>
            <person name="Shea T."/>
            <person name="Sykes S."/>
            <person name="Wortman J."/>
            <person name="Nusbaum C."/>
            <person name="Birren B."/>
        </authorList>
    </citation>
    <scope>NUCLEOTIDE SEQUENCE [LARGE SCALE GENOMIC DNA]</scope>
    <source>
        <strain evidence="3">nilgiri</strain>
    </source>
</reference>
<dbReference type="EMBL" id="KQ001663">
    <property type="protein sequence ID" value="KJP88237.1"/>
    <property type="molecule type" value="Genomic_DNA"/>
</dbReference>
<feature type="compositionally biased region" description="Basic and acidic residues" evidence="1">
    <location>
        <begin position="519"/>
        <end position="538"/>
    </location>
</feature>
<accession>A0A0D9QN80</accession>
<feature type="compositionally biased region" description="Acidic residues" evidence="1">
    <location>
        <begin position="558"/>
        <end position="572"/>
    </location>
</feature>
<dbReference type="Proteomes" id="UP000054561">
    <property type="component" value="Unassembled WGS sequence"/>
</dbReference>
<keyword evidence="3" id="KW-1185">Reference proteome</keyword>
<feature type="compositionally biased region" description="Acidic residues" evidence="1">
    <location>
        <begin position="1"/>
        <end position="51"/>
    </location>
</feature>
<feature type="compositionally biased region" description="Basic and acidic residues" evidence="1">
    <location>
        <begin position="342"/>
        <end position="364"/>
    </location>
</feature>
<dbReference type="AlphaFoldDB" id="A0A0D9QN80"/>
<proteinExistence type="predicted"/>
<feature type="non-terminal residue" evidence="2">
    <location>
        <position position="1"/>
    </location>
</feature>
<dbReference type="RefSeq" id="XP_012335075.1">
    <property type="nucleotide sequence ID" value="XM_012479652.1"/>
</dbReference>
<protein>
    <submittedName>
        <fullName evidence="2">Uncharacterized protein</fullName>
    </submittedName>
</protein>
<feature type="compositionally biased region" description="Low complexity" evidence="1">
    <location>
        <begin position="617"/>
        <end position="628"/>
    </location>
</feature>